<dbReference type="EMBL" id="FNAV01000004">
    <property type="protein sequence ID" value="SDE50170.1"/>
    <property type="molecule type" value="Genomic_DNA"/>
</dbReference>
<evidence type="ECO:0000313" key="3">
    <source>
        <dbReference type="Proteomes" id="UP000198994"/>
    </source>
</evidence>
<dbReference type="OrthoDB" id="8902678at2"/>
<dbReference type="SUPFAM" id="SSF47413">
    <property type="entry name" value="lambda repressor-like DNA-binding domains"/>
    <property type="match status" value="1"/>
</dbReference>
<evidence type="ECO:0000313" key="2">
    <source>
        <dbReference type="EMBL" id="SDE50170.1"/>
    </source>
</evidence>
<dbReference type="Gene3D" id="1.10.260.40">
    <property type="entry name" value="lambda repressor-like DNA-binding domains"/>
    <property type="match status" value="1"/>
</dbReference>
<keyword evidence="2" id="KW-0238">DNA-binding</keyword>
<proteinExistence type="predicted"/>
<name>A0A1G7DGM2_9RHOB</name>
<protein>
    <submittedName>
        <fullName evidence="2">Cro/C1-type HTH DNA-binding domain-containing protein</fullName>
    </submittedName>
</protein>
<dbReference type="STRING" id="282683.SAMN04488105_104186"/>
<dbReference type="InterPro" id="IPR010982">
    <property type="entry name" value="Lambda_DNA-bd_dom_sf"/>
</dbReference>
<sequence>MRKDVTQPSPAELRGVFGANLRQLGDKASSISALCRDLGINRTQFNRYLAGESFPRPDVLHRICRFFNVDARILLEPVDQIEDNRQGLLHHPYIADFVGGGLERLIPEEEFPSGFYRFTRAAFTDADRYIVGLVQISRRDNLTVLRGYEPKEALAMLDLPTDPTTREFRGVAMPQAEGFALLVSRRDSLTTSFNYLSRISAIGKFYWVGYTLRTTPENPTGRRAARLIYEYLGRDTHQILATARMAGYVHEDALSPFHRRQLRVGEPFA</sequence>
<dbReference type="GO" id="GO:0003677">
    <property type="term" value="F:DNA binding"/>
    <property type="evidence" value="ECO:0007669"/>
    <property type="project" value="UniProtKB-KW"/>
</dbReference>
<gene>
    <name evidence="2" type="ORF">SAMN04488105_104186</name>
</gene>
<reference evidence="3" key="1">
    <citation type="submission" date="2016-10" db="EMBL/GenBank/DDBJ databases">
        <authorList>
            <person name="Varghese N."/>
            <person name="Submissions S."/>
        </authorList>
    </citation>
    <scope>NUCLEOTIDE SEQUENCE [LARGE SCALE GENOMIC DNA]</scope>
    <source>
        <strain evidence="3">DSM 10146</strain>
    </source>
</reference>
<dbReference type="Pfam" id="PF13443">
    <property type="entry name" value="HTH_26"/>
    <property type="match status" value="1"/>
</dbReference>
<keyword evidence="3" id="KW-1185">Reference proteome</keyword>
<dbReference type="PROSITE" id="PS50943">
    <property type="entry name" value="HTH_CROC1"/>
    <property type="match status" value="1"/>
</dbReference>
<dbReference type="InterPro" id="IPR001387">
    <property type="entry name" value="Cro/C1-type_HTH"/>
</dbReference>
<evidence type="ECO:0000259" key="1">
    <source>
        <dbReference type="PROSITE" id="PS50943"/>
    </source>
</evidence>
<dbReference type="Proteomes" id="UP000198994">
    <property type="component" value="Unassembled WGS sequence"/>
</dbReference>
<feature type="domain" description="HTH cro/C1-type" evidence="1">
    <location>
        <begin position="30"/>
        <end position="74"/>
    </location>
</feature>
<accession>A0A1G7DGM2</accession>
<dbReference type="AlphaFoldDB" id="A0A1G7DGM2"/>
<dbReference type="CDD" id="cd00093">
    <property type="entry name" value="HTH_XRE"/>
    <property type="match status" value="1"/>
</dbReference>
<organism evidence="2 3">
    <name type="scientific">Salipiger thiooxidans</name>
    <dbReference type="NCBI Taxonomy" id="282683"/>
    <lineage>
        <taxon>Bacteria</taxon>
        <taxon>Pseudomonadati</taxon>
        <taxon>Pseudomonadota</taxon>
        <taxon>Alphaproteobacteria</taxon>
        <taxon>Rhodobacterales</taxon>
        <taxon>Roseobacteraceae</taxon>
        <taxon>Salipiger</taxon>
    </lineage>
</organism>
<dbReference type="RefSeq" id="WP_008885382.1">
    <property type="nucleotide sequence ID" value="NZ_FNAV01000004.1"/>
</dbReference>